<feature type="compositionally biased region" description="Polar residues" evidence="1">
    <location>
        <begin position="816"/>
        <end position="855"/>
    </location>
</feature>
<feature type="compositionally biased region" description="Polar residues" evidence="1">
    <location>
        <begin position="204"/>
        <end position="218"/>
    </location>
</feature>
<feature type="compositionally biased region" description="Polar residues" evidence="1">
    <location>
        <begin position="618"/>
        <end position="631"/>
    </location>
</feature>
<feature type="region of interest" description="Disordered" evidence="1">
    <location>
        <begin position="195"/>
        <end position="218"/>
    </location>
</feature>
<feature type="compositionally biased region" description="Polar residues" evidence="1">
    <location>
        <begin position="639"/>
        <end position="649"/>
    </location>
</feature>
<feature type="compositionally biased region" description="Polar residues" evidence="1">
    <location>
        <begin position="456"/>
        <end position="471"/>
    </location>
</feature>
<dbReference type="InterPro" id="IPR029341">
    <property type="entry name" value="FAM21/CAPZIP"/>
</dbReference>
<reference evidence="3" key="1">
    <citation type="submission" date="2018-07" db="EMBL/GenBank/DDBJ databases">
        <authorList>
            <person name="Quirk P.G."/>
            <person name="Krulwich T.A."/>
        </authorList>
    </citation>
    <scope>NUCLEOTIDE SEQUENCE</scope>
</reference>
<feature type="region of interest" description="Disordered" evidence="1">
    <location>
        <begin position="592"/>
        <end position="649"/>
    </location>
</feature>
<feature type="region of interest" description="Disordered" evidence="1">
    <location>
        <begin position="809"/>
        <end position="909"/>
    </location>
</feature>
<feature type="domain" description="FAM21/CAPZIP" evidence="2">
    <location>
        <begin position="793"/>
        <end position="910"/>
    </location>
</feature>
<protein>
    <submittedName>
        <fullName evidence="3">CSON001343 protein</fullName>
    </submittedName>
</protein>
<feature type="compositionally biased region" description="Polar residues" evidence="1">
    <location>
        <begin position="863"/>
        <end position="878"/>
    </location>
</feature>
<dbReference type="EMBL" id="UFQT01000011">
    <property type="protein sequence ID" value="SSX17581.1"/>
    <property type="molecule type" value="Genomic_DNA"/>
</dbReference>
<feature type="region of interest" description="Disordered" evidence="1">
    <location>
        <begin position="1119"/>
        <end position="1147"/>
    </location>
</feature>
<proteinExistence type="predicted"/>
<dbReference type="Pfam" id="PF15255">
    <property type="entry name" value="CAP-ZIP_m"/>
    <property type="match status" value="1"/>
</dbReference>
<evidence type="ECO:0000259" key="2">
    <source>
        <dbReference type="Pfam" id="PF15255"/>
    </source>
</evidence>
<evidence type="ECO:0000313" key="3">
    <source>
        <dbReference type="EMBL" id="SSX17581.1"/>
    </source>
</evidence>
<accession>A0A336LLF4</accession>
<feature type="compositionally biased region" description="Polar residues" evidence="1">
    <location>
        <begin position="1137"/>
        <end position="1147"/>
    </location>
</feature>
<gene>
    <name evidence="3" type="primary">CSON001343</name>
</gene>
<feature type="region of interest" description="Disordered" evidence="1">
    <location>
        <begin position="739"/>
        <end position="762"/>
    </location>
</feature>
<feature type="region of interest" description="Disordered" evidence="1">
    <location>
        <begin position="431"/>
        <end position="487"/>
    </location>
</feature>
<feature type="compositionally biased region" description="Basic and acidic residues" evidence="1">
    <location>
        <begin position="598"/>
        <end position="610"/>
    </location>
</feature>
<evidence type="ECO:0000256" key="1">
    <source>
        <dbReference type="SAM" id="MobiDB-lite"/>
    </source>
</evidence>
<dbReference type="VEuPathDB" id="VectorBase:CSON001343"/>
<name>A0A336LLF4_CULSO</name>
<organism evidence="3">
    <name type="scientific">Culicoides sonorensis</name>
    <name type="common">Biting midge</name>
    <dbReference type="NCBI Taxonomy" id="179676"/>
    <lineage>
        <taxon>Eukaryota</taxon>
        <taxon>Metazoa</taxon>
        <taxon>Ecdysozoa</taxon>
        <taxon>Arthropoda</taxon>
        <taxon>Hexapoda</taxon>
        <taxon>Insecta</taxon>
        <taxon>Pterygota</taxon>
        <taxon>Neoptera</taxon>
        <taxon>Endopterygota</taxon>
        <taxon>Diptera</taxon>
        <taxon>Nematocera</taxon>
        <taxon>Chironomoidea</taxon>
        <taxon>Ceratopogonidae</taxon>
        <taxon>Ceratopogoninae</taxon>
        <taxon>Culicoides</taxon>
        <taxon>Monoculicoides</taxon>
    </lineage>
</organism>
<sequence>MDSSNSLRANMPSTSSWSLEGDGKLLEYMESIAKNFENRTNRTIKDMNNMMLEVDVASVGLDNAANRLQQLQQTQFIENRVQDEDIIVSDLKLTNVIDKNDTLLSDVEATKIVMNDSLKTLAKCFEKIPIEDEDDQSDNEEEGVKHIYKPINPYMNKRTPYIIGTREWLEKWHIGLKDDSDNEEDEQIDDDIDDIDLKNHHDNQSLNENSDLENSIPENSELNCDKEFNQTPVVHVKVPNLSMISQLPEILNPNTSHLVLPVTEQSTNSHKDVPQPKPEPSFFRNQPTTNIPQHLSHTFYDSEPPELNFISVDKNTSQAPNLFTESDDENENFIKSTSTHITQEIETQSFLDEPDRISVKSTSSIISKKENEKSFTPSIISKKENEKSFEYKSEDRKTSSIKVGNTSKVSNLFESESDDSEDYFDIIRKSNKKNTERKPPASSMSVNLVKEDSPKATESSKLFETKQNANEVTPIKKNKGSSSNLEKRVKKTPNLFDDSDEDDTFLSIKPKSSVSKKFEEQSPIQKTPREVIKTETVIEYDKNMNSNSFESTSTNKSQALPEIENQIQSSTPKRMLVEEKVSSIKNMNQNITFQGSVSREKSPDQIKKPNDLAIVERSLTNSVSTESPIKNSNDKLEENTPSNDASENKSLAFQNNSSELFSQSTDLFFTPSDNNTPATPVYQSFIDEIPPDDDFIEPYESNEFENDPQENMNFETNTIQTDPFLFNEEPPEFNDVIPKSTGNDESDNIKTVNQPPISKSPEDFKSKFKMFENTSNIETSKSLEEVAKPVPKKLNVNFNINVSALLPGAKRPLPKMSQSDVEPWKTDNQSSPMNLNSQDNQTTPTKTNNADTEPITTPKVIQENVNQDQSKLLISLNKNRVRAPTTRKPSTRKARVQSYHESSRKDDPITEQAISKDKEVHSEIQVKAIPPMSIADMFRTSKLKDQLSRRSLNFDEIDEFKDKNEKFTKIEDNQGIDVVAKNDIEKEIKSNITVSPNRKPIMMENDDDAQSEKILKKGQQVKDNPLKTPPSNLIQILKEDVTVTSQQSQTKEKVSKKITVFDSDSSDDDLFSSKATNEKATLKKSFDKVKDEPKIKVKTLTNIPKLFDESDEDDNLFSSVKPKTTLEGNKTSKESVQKSTYEPQKSINLGKTKDTKVKSLFGSDDNDDDDLFGSGDAKKSTVTSIKRKNVSKTSGSLFDNDSDDDDSLFGSGSNRAKSSVKPKAVTQTGAIKKKSSVLMLQVLIIFILVTYSKCDETTIKGTEEHVTLKLDIEPAFGKAPKPEISSLSEPEQLEYKEFYGYLHRNDGNSTVNKE</sequence>
<feature type="compositionally biased region" description="Polar residues" evidence="1">
    <location>
        <begin position="1119"/>
        <end position="1129"/>
    </location>
</feature>
<dbReference type="OMA" id="VNNKFMA"/>